<dbReference type="Proteomes" id="UP001138961">
    <property type="component" value="Unassembled WGS sequence"/>
</dbReference>
<keyword evidence="2" id="KW-0325">Glycoprotein</keyword>
<dbReference type="InterPro" id="IPR037359">
    <property type="entry name" value="NST/OST"/>
</dbReference>
<accession>A0ABS8BY32</accession>
<evidence type="ECO:0000256" key="1">
    <source>
        <dbReference type="ARBA" id="ARBA00022679"/>
    </source>
</evidence>
<evidence type="ECO:0000259" key="3">
    <source>
        <dbReference type="Pfam" id="PF00685"/>
    </source>
</evidence>
<dbReference type="EMBL" id="JAJATZ010000010">
    <property type="protein sequence ID" value="MCB5200651.1"/>
    <property type="molecule type" value="Genomic_DNA"/>
</dbReference>
<dbReference type="Gene3D" id="3.40.50.300">
    <property type="entry name" value="P-loop containing nucleotide triphosphate hydrolases"/>
    <property type="match status" value="1"/>
</dbReference>
<protein>
    <submittedName>
        <fullName evidence="4">Sulfotransferase</fullName>
    </submittedName>
</protein>
<sequence>MSVVQTVVHKAARANMRLGLYTPRIREFCFVLGAMKSGTTTLYRYLVQHPQIAPNQFQKEPEFFSTATAPQDLRPYLRQWLPRPYGRQIALEASTGYTKRPAFPDVAARLAALPGRKHLVYIMRNPIDRIESHLAHNFAAREQVMPASGDWPALDHALAVSSYAMQLDAYRAALPDCPVKLLSFDQLRRDPAGMLATVCVHLDLDPGFAFTPLAPQNTRATRADVQAFRLTQAQRDDIATRLRPDMIRLRDDYGCDIAQWGFS</sequence>
<proteinExistence type="predicted"/>
<organism evidence="4 5">
    <name type="scientific">Loktanella gaetbuli</name>
    <dbReference type="NCBI Taxonomy" id="2881335"/>
    <lineage>
        <taxon>Bacteria</taxon>
        <taxon>Pseudomonadati</taxon>
        <taxon>Pseudomonadota</taxon>
        <taxon>Alphaproteobacteria</taxon>
        <taxon>Rhodobacterales</taxon>
        <taxon>Roseobacteraceae</taxon>
        <taxon>Loktanella</taxon>
    </lineage>
</organism>
<evidence type="ECO:0000256" key="2">
    <source>
        <dbReference type="ARBA" id="ARBA00023180"/>
    </source>
</evidence>
<keyword evidence="1" id="KW-0808">Transferase</keyword>
<dbReference type="PANTHER" id="PTHR10605:SF56">
    <property type="entry name" value="BIFUNCTIONAL HEPARAN SULFATE N-DEACETYLASE_N-SULFOTRANSFERASE"/>
    <property type="match status" value="1"/>
</dbReference>
<dbReference type="Pfam" id="PF00685">
    <property type="entry name" value="Sulfotransfer_1"/>
    <property type="match status" value="1"/>
</dbReference>
<name>A0ABS8BY32_9RHOB</name>
<keyword evidence="5" id="KW-1185">Reference proteome</keyword>
<evidence type="ECO:0000313" key="4">
    <source>
        <dbReference type="EMBL" id="MCB5200651.1"/>
    </source>
</evidence>
<reference evidence="4" key="1">
    <citation type="submission" date="2021-10" db="EMBL/GenBank/DDBJ databases">
        <title>Loktanella gaetbuli sp. nov., isolated from a tidal flat.</title>
        <authorList>
            <person name="Park S."/>
            <person name="Yoon J.-H."/>
        </authorList>
    </citation>
    <scope>NUCLEOTIDE SEQUENCE</scope>
    <source>
        <strain evidence="4">TSTF-M6</strain>
    </source>
</reference>
<gene>
    <name evidence="4" type="ORF">LGQ03_15540</name>
</gene>
<dbReference type="InterPro" id="IPR027417">
    <property type="entry name" value="P-loop_NTPase"/>
</dbReference>
<evidence type="ECO:0000313" key="5">
    <source>
        <dbReference type="Proteomes" id="UP001138961"/>
    </source>
</evidence>
<feature type="domain" description="Sulfotransferase" evidence="3">
    <location>
        <begin position="30"/>
        <end position="204"/>
    </location>
</feature>
<dbReference type="InterPro" id="IPR000863">
    <property type="entry name" value="Sulfotransferase_dom"/>
</dbReference>
<comment type="caution">
    <text evidence="4">The sequence shown here is derived from an EMBL/GenBank/DDBJ whole genome shotgun (WGS) entry which is preliminary data.</text>
</comment>
<dbReference type="RefSeq" id="WP_226749131.1">
    <property type="nucleotide sequence ID" value="NZ_JAJATZ010000010.1"/>
</dbReference>
<dbReference type="SUPFAM" id="SSF52540">
    <property type="entry name" value="P-loop containing nucleoside triphosphate hydrolases"/>
    <property type="match status" value="1"/>
</dbReference>
<dbReference type="PANTHER" id="PTHR10605">
    <property type="entry name" value="HEPARAN SULFATE SULFOTRANSFERASE"/>
    <property type="match status" value="1"/>
</dbReference>